<sequence length="181" mass="20190">MLLDSKDIKFDWQAAKFDLPDPDGKSYAIDELMGENGLLIAFVCNHCPYVKAIISHLVEDAKILQEKGIGVVAISANDYKKYPEDSPPKMKLFAEKHGFTFPYLIDEEQTTARAYDAVCTPDFFGLNSSGELQYRGRLDNLKMGHGENRVPELVNAMNLIAETGKGPREQTASIGCSIKWK</sequence>
<dbReference type="STRING" id="1513793.SAMN06296036_14311"/>
<dbReference type="PANTHER" id="PTHR43640">
    <property type="entry name" value="OS07G0260300 PROTEIN"/>
    <property type="match status" value="1"/>
</dbReference>
<dbReference type="AlphaFoldDB" id="A0A1Y6CQ55"/>
<dbReference type="Pfam" id="PF00578">
    <property type="entry name" value="AhpC-TSA"/>
    <property type="match status" value="1"/>
</dbReference>
<dbReference type="GO" id="GO:0016209">
    <property type="term" value="F:antioxidant activity"/>
    <property type="evidence" value="ECO:0007669"/>
    <property type="project" value="InterPro"/>
</dbReference>
<evidence type="ECO:0000259" key="1">
    <source>
        <dbReference type="PROSITE" id="PS51352"/>
    </source>
</evidence>
<dbReference type="InterPro" id="IPR047262">
    <property type="entry name" value="PRX-like1"/>
</dbReference>
<dbReference type="SUPFAM" id="SSF52833">
    <property type="entry name" value="Thioredoxin-like"/>
    <property type="match status" value="1"/>
</dbReference>
<reference evidence="3" key="1">
    <citation type="submission" date="2017-04" db="EMBL/GenBank/DDBJ databases">
        <authorList>
            <person name="Varghese N."/>
            <person name="Submissions S."/>
        </authorList>
    </citation>
    <scope>NUCLEOTIDE SEQUENCE [LARGE SCALE GENOMIC DNA]</scope>
    <source>
        <strain evidence="3">RKEM611</strain>
    </source>
</reference>
<dbReference type="InterPro" id="IPR013766">
    <property type="entry name" value="Thioredoxin_domain"/>
</dbReference>
<dbReference type="PANTHER" id="PTHR43640:SF1">
    <property type="entry name" value="THIOREDOXIN-DEPENDENT PEROXIREDOXIN"/>
    <property type="match status" value="1"/>
</dbReference>
<organism evidence="2 3">
    <name type="scientific">Pseudobacteriovorax antillogorgiicola</name>
    <dbReference type="NCBI Taxonomy" id="1513793"/>
    <lineage>
        <taxon>Bacteria</taxon>
        <taxon>Pseudomonadati</taxon>
        <taxon>Bdellovibrionota</taxon>
        <taxon>Oligoflexia</taxon>
        <taxon>Oligoflexales</taxon>
        <taxon>Pseudobacteriovoracaceae</taxon>
        <taxon>Pseudobacteriovorax</taxon>
    </lineage>
</organism>
<protein>
    <submittedName>
        <fullName evidence="2">AhpC/TSA family protein</fullName>
    </submittedName>
</protein>
<dbReference type="GO" id="GO:0016491">
    <property type="term" value="F:oxidoreductase activity"/>
    <property type="evidence" value="ECO:0007669"/>
    <property type="project" value="InterPro"/>
</dbReference>
<dbReference type="Proteomes" id="UP000192907">
    <property type="component" value="Unassembled WGS sequence"/>
</dbReference>
<evidence type="ECO:0000313" key="2">
    <source>
        <dbReference type="EMBL" id="SMF82777.1"/>
    </source>
</evidence>
<name>A0A1Y6CQ55_9BACT</name>
<accession>A0A1Y6CQ55</accession>
<gene>
    <name evidence="2" type="ORF">SAMN06296036_14311</name>
</gene>
<dbReference type="CDD" id="cd02969">
    <property type="entry name" value="PRX_like1"/>
    <property type="match status" value="1"/>
</dbReference>
<dbReference type="RefSeq" id="WP_132326209.1">
    <property type="nucleotide sequence ID" value="NZ_FWZT01000043.1"/>
</dbReference>
<dbReference type="InterPro" id="IPR036249">
    <property type="entry name" value="Thioredoxin-like_sf"/>
</dbReference>
<dbReference type="InterPro" id="IPR000866">
    <property type="entry name" value="AhpC/TSA"/>
</dbReference>
<feature type="domain" description="Thioredoxin" evidence="1">
    <location>
        <begin position="8"/>
        <end position="162"/>
    </location>
</feature>
<dbReference type="Gene3D" id="3.40.30.10">
    <property type="entry name" value="Glutaredoxin"/>
    <property type="match status" value="1"/>
</dbReference>
<dbReference type="EMBL" id="FWZT01000043">
    <property type="protein sequence ID" value="SMF82777.1"/>
    <property type="molecule type" value="Genomic_DNA"/>
</dbReference>
<dbReference type="OrthoDB" id="5292926at2"/>
<evidence type="ECO:0000313" key="3">
    <source>
        <dbReference type="Proteomes" id="UP000192907"/>
    </source>
</evidence>
<keyword evidence="3" id="KW-1185">Reference proteome</keyword>
<dbReference type="PROSITE" id="PS51352">
    <property type="entry name" value="THIOREDOXIN_2"/>
    <property type="match status" value="1"/>
</dbReference>
<proteinExistence type="predicted"/>